<dbReference type="GO" id="GO:0034976">
    <property type="term" value="P:response to endoplasmic reticulum stress"/>
    <property type="evidence" value="ECO:0007669"/>
    <property type="project" value="TreeGrafter"/>
</dbReference>
<sequence length="139" mass="15984">MSDPIDYEGGRTSEDIVKWAQDKADALLPAPEVLELTSPSVFNEACEKHSICVISVLPTLYDCQSECRQNYLKILKEEAERLKKQKWGWIWAEALKQPNMEQRFEIGGSGYPVCLFVNTTTRRYFIIAPFFKTTLCDKL</sequence>
<name>A0A8J4SER2_9TREM</name>
<keyword evidence="2" id="KW-1185">Reference proteome</keyword>
<dbReference type="AlphaFoldDB" id="A0A8J4SER2"/>
<reference evidence="1" key="1">
    <citation type="submission" date="2019-05" db="EMBL/GenBank/DDBJ databases">
        <title>Annotation for the trematode Paragonimus heterotremus.</title>
        <authorList>
            <person name="Choi Y.-J."/>
        </authorList>
    </citation>
    <scope>NUCLEOTIDE SEQUENCE</scope>
    <source>
        <strain evidence="1">LC</strain>
    </source>
</reference>
<dbReference type="EMBL" id="LUCH01019444">
    <property type="protein sequence ID" value="KAF5394263.1"/>
    <property type="molecule type" value="Genomic_DNA"/>
</dbReference>
<dbReference type="GO" id="GO:0005788">
    <property type="term" value="C:endoplasmic reticulum lumen"/>
    <property type="evidence" value="ECO:0007669"/>
    <property type="project" value="TreeGrafter"/>
</dbReference>
<protein>
    <submittedName>
        <fullName evidence="1">Disulfide-isomerase</fullName>
    </submittedName>
</protein>
<comment type="caution">
    <text evidence="1">The sequence shown here is derived from an EMBL/GenBank/DDBJ whole genome shotgun (WGS) entry which is preliminary data.</text>
</comment>
<dbReference type="PANTHER" id="PTHR45815:SF3">
    <property type="entry name" value="PROTEIN DISULFIDE-ISOMERASE A6"/>
    <property type="match status" value="1"/>
</dbReference>
<evidence type="ECO:0000313" key="1">
    <source>
        <dbReference type="EMBL" id="KAF5394263.1"/>
    </source>
</evidence>
<accession>A0A8J4SER2</accession>
<proteinExistence type="predicted"/>
<dbReference type="PANTHER" id="PTHR45815">
    <property type="entry name" value="PROTEIN DISULFIDE-ISOMERASE A6"/>
    <property type="match status" value="1"/>
</dbReference>
<dbReference type="Proteomes" id="UP000748531">
    <property type="component" value="Unassembled WGS sequence"/>
</dbReference>
<dbReference type="GO" id="GO:0015035">
    <property type="term" value="F:protein-disulfide reductase activity"/>
    <property type="evidence" value="ECO:0007669"/>
    <property type="project" value="TreeGrafter"/>
</dbReference>
<organism evidence="1 2">
    <name type="scientific">Paragonimus heterotremus</name>
    <dbReference type="NCBI Taxonomy" id="100268"/>
    <lineage>
        <taxon>Eukaryota</taxon>
        <taxon>Metazoa</taxon>
        <taxon>Spiralia</taxon>
        <taxon>Lophotrochozoa</taxon>
        <taxon>Platyhelminthes</taxon>
        <taxon>Trematoda</taxon>
        <taxon>Digenea</taxon>
        <taxon>Plagiorchiida</taxon>
        <taxon>Troglotremata</taxon>
        <taxon>Troglotrematidae</taxon>
        <taxon>Paragonimus</taxon>
    </lineage>
</organism>
<evidence type="ECO:0000313" key="2">
    <source>
        <dbReference type="Proteomes" id="UP000748531"/>
    </source>
</evidence>
<gene>
    <name evidence="1" type="ORF">PHET_11939</name>
</gene>
<dbReference type="OrthoDB" id="10264505at2759"/>